<feature type="transmembrane region" description="Helical" evidence="8">
    <location>
        <begin position="395"/>
        <end position="414"/>
    </location>
</feature>
<evidence type="ECO:0000256" key="6">
    <source>
        <dbReference type="ARBA" id="ARBA00023136"/>
    </source>
</evidence>
<dbReference type="EMBL" id="JOMO01000018">
    <property type="protein sequence ID" value="OUI82735.1"/>
    <property type="molecule type" value="Genomic_DNA"/>
</dbReference>
<keyword evidence="4 8" id="KW-0812">Transmembrane</keyword>
<organism evidence="9 10">
    <name type="scientific">Acetobacter orientalis</name>
    <dbReference type="NCBI Taxonomy" id="146474"/>
    <lineage>
        <taxon>Bacteria</taxon>
        <taxon>Pseudomonadati</taxon>
        <taxon>Pseudomonadota</taxon>
        <taxon>Alphaproteobacteria</taxon>
        <taxon>Acetobacterales</taxon>
        <taxon>Acetobacteraceae</taxon>
        <taxon>Acetobacter</taxon>
    </lineage>
</organism>
<feature type="transmembrane region" description="Helical" evidence="8">
    <location>
        <begin position="165"/>
        <end position="185"/>
    </location>
</feature>
<gene>
    <name evidence="9" type="ORF">HK12_03325</name>
</gene>
<evidence type="ECO:0000256" key="5">
    <source>
        <dbReference type="ARBA" id="ARBA00022989"/>
    </source>
</evidence>
<keyword evidence="5 8" id="KW-1133">Transmembrane helix</keyword>
<feature type="transmembrane region" description="Helical" evidence="8">
    <location>
        <begin position="239"/>
        <end position="262"/>
    </location>
</feature>
<evidence type="ECO:0000313" key="10">
    <source>
        <dbReference type="Proteomes" id="UP000194639"/>
    </source>
</evidence>
<keyword evidence="3 7" id="KW-0813">Transport</keyword>
<evidence type="ECO:0000256" key="8">
    <source>
        <dbReference type="SAM" id="Phobius"/>
    </source>
</evidence>
<sequence length="461" mass="49195">MPKELIETGTIYPIPAAERYGSARDLFTIWFGGNLMILTVTTGSLTTTVFHLSPLAALCSLVAGNLCGGLLMALHAAQGPALGVPQMVQARGQFGTWGAALITVLVVLMYVGFTASNLVLGSSTLDLVSPKLGHVKAVIFIALLCVFPALAGYRALHWAGKLGTLLGAIAVALCGFSFLVAGPALTQATHFAPSDTLIHFLGAFSIIALWQIAFAPYVSDYSRYLPNTTEGTRKAFIATYAGSCLGAFLPMLIGLVAGIGLATNGSVIGALASQLGWLTWPVFAAFTLGITGPVGMNVYCGTLSLLSVLQTFLPRHYFGSNWRIATTLALYGLATWSALFMADGFLQSYLEFMDMLMAIMVPWTAINLVDYYLIHHGSYQVSAFFEPDGGRYGRVNTSAMFCFFLSLAAQIPFMSGHLYTGPFAHLLHGADLSWIVGLLVTAPVYWFLAHKFSSQTSSSIG</sequence>
<feature type="transmembrane region" description="Helical" evidence="8">
    <location>
        <begin position="197"/>
        <end position="218"/>
    </location>
</feature>
<comment type="similarity">
    <text evidence="2 7">Belongs to the purine-cytosine permease (2.A.39) family.</text>
</comment>
<dbReference type="PIRSF" id="PIRSF002744">
    <property type="entry name" value="Pur-cyt_permease"/>
    <property type="match status" value="1"/>
</dbReference>
<feature type="transmembrane region" description="Helical" evidence="8">
    <location>
        <begin position="355"/>
        <end position="374"/>
    </location>
</feature>
<dbReference type="GO" id="GO:0005886">
    <property type="term" value="C:plasma membrane"/>
    <property type="evidence" value="ECO:0007669"/>
    <property type="project" value="TreeGrafter"/>
</dbReference>
<evidence type="ECO:0000256" key="2">
    <source>
        <dbReference type="ARBA" id="ARBA00008974"/>
    </source>
</evidence>
<dbReference type="PANTHER" id="PTHR31806">
    <property type="entry name" value="PURINE-CYTOSINE PERMEASE FCY2-RELATED"/>
    <property type="match status" value="1"/>
</dbReference>
<dbReference type="InterPro" id="IPR026030">
    <property type="entry name" value="Pur-cyt_permease_Fcy2/21/22"/>
</dbReference>
<dbReference type="AlphaFoldDB" id="A0A252A2Q3"/>
<feature type="transmembrane region" description="Helical" evidence="8">
    <location>
        <begin position="133"/>
        <end position="153"/>
    </location>
</feature>
<dbReference type="Pfam" id="PF02133">
    <property type="entry name" value="Transp_cyt_pur"/>
    <property type="match status" value="1"/>
</dbReference>
<reference evidence="9 10" key="1">
    <citation type="submission" date="2014-06" db="EMBL/GenBank/DDBJ databases">
        <authorList>
            <person name="Ju J."/>
            <person name="Zhang J."/>
        </authorList>
    </citation>
    <scope>NUCLEOTIDE SEQUENCE [LARGE SCALE GENOMIC DNA]</scope>
    <source>
        <strain evidence="9">DmW_045</strain>
    </source>
</reference>
<accession>A0A252A2Q3</accession>
<evidence type="ECO:0000256" key="4">
    <source>
        <dbReference type="ARBA" id="ARBA00022692"/>
    </source>
</evidence>
<evidence type="ECO:0000256" key="1">
    <source>
        <dbReference type="ARBA" id="ARBA00004141"/>
    </source>
</evidence>
<dbReference type="RefSeq" id="WP_086552150.1">
    <property type="nucleotide sequence ID" value="NZ_JOMO01000018.1"/>
</dbReference>
<dbReference type="Gene3D" id="1.10.4160.10">
    <property type="entry name" value="Hydantoin permease"/>
    <property type="match status" value="1"/>
</dbReference>
<feature type="transmembrane region" description="Helical" evidence="8">
    <location>
        <begin position="94"/>
        <end position="113"/>
    </location>
</feature>
<evidence type="ECO:0000313" key="9">
    <source>
        <dbReference type="EMBL" id="OUI82735.1"/>
    </source>
</evidence>
<comment type="caution">
    <text evidence="9">The sequence shown here is derived from an EMBL/GenBank/DDBJ whole genome shotgun (WGS) entry which is preliminary data.</text>
</comment>
<feature type="transmembrane region" description="Helical" evidence="8">
    <location>
        <begin position="27"/>
        <end position="49"/>
    </location>
</feature>
<feature type="transmembrane region" description="Helical" evidence="8">
    <location>
        <begin position="328"/>
        <end position="349"/>
    </location>
</feature>
<feature type="transmembrane region" description="Helical" evidence="8">
    <location>
        <begin position="426"/>
        <end position="448"/>
    </location>
</feature>
<dbReference type="InterPro" id="IPR001248">
    <property type="entry name" value="Pur-cyt_permease"/>
</dbReference>
<dbReference type="GO" id="GO:0022857">
    <property type="term" value="F:transmembrane transporter activity"/>
    <property type="evidence" value="ECO:0007669"/>
    <property type="project" value="InterPro"/>
</dbReference>
<proteinExistence type="inferred from homology"/>
<feature type="transmembrane region" description="Helical" evidence="8">
    <location>
        <begin position="55"/>
        <end position="74"/>
    </location>
</feature>
<evidence type="ECO:0008006" key="11">
    <source>
        <dbReference type="Google" id="ProtNLM"/>
    </source>
</evidence>
<dbReference type="PANTHER" id="PTHR31806:SF1">
    <property type="entry name" value="PURINE-CYTOSINE PERMEASE FCY2-RELATED"/>
    <property type="match status" value="1"/>
</dbReference>
<name>A0A252A2Q3_9PROT</name>
<evidence type="ECO:0000256" key="7">
    <source>
        <dbReference type="PIRNR" id="PIRNR002744"/>
    </source>
</evidence>
<feature type="transmembrane region" description="Helical" evidence="8">
    <location>
        <begin position="282"/>
        <end position="308"/>
    </location>
</feature>
<evidence type="ECO:0000256" key="3">
    <source>
        <dbReference type="ARBA" id="ARBA00022448"/>
    </source>
</evidence>
<keyword evidence="6 7" id="KW-0472">Membrane</keyword>
<comment type="subcellular location">
    <subcellularLocation>
        <location evidence="1">Membrane</location>
        <topology evidence="1">Multi-pass membrane protein</topology>
    </subcellularLocation>
</comment>
<protein>
    <recommendedName>
        <fullName evidence="11">Cytosine permease</fullName>
    </recommendedName>
</protein>
<dbReference type="Proteomes" id="UP000194639">
    <property type="component" value="Unassembled WGS sequence"/>
</dbReference>